<dbReference type="GO" id="GO:0052689">
    <property type="term" value="F:carboxylic ester hydrolase activity"/>
    <property type="evidence" value="ECO:0007669"/>
    <property type="project" value="TreeGrafter"/>
</dbReference>
<dbReference type="InterPro" id="IPR029058">
    <property type="entry name" value="AB_hydrolase_fold"/>
</dbReference>
<dbReference type="Pfam" id="PF12697">
    <property type="entry name" value="Abhydrolase_6"/>
    <property type="match status" value="1"/>
</dbReference>
<dbReference type="GO" id="GO:0055088">
    <property type="term" value="P:lipid homeostasis"/>
    <property type="evidence" value="ECO:0007669"/>
    <property type="project" value="TreeGrafter"/>
</dbReference>
<dbReference type="GO" id="GO:0042171">
    <property type="term" value="F:lysophosphatidic acid acyltransferase activity"/>
    <property type="evidence" value="ECO:0007669"/>
    <property type="project" value="TreeGrafter"/>
</dbReference>
<evidence type="ECO:0000313" key="2">
    <source>
        <dbReference type="EMBL" id="GFG68805.1"/>
    </source>
</evidence>
<dbReference type="Gene3D" id="3.40.50.1820">
    <property type="entry name" value="alpha/beta hydrolase"/>
    <property type="match status" value="1"/>
</dbReference>
<dbReference type="RefSeq" id="WP_085086151.1">
    <property type="nucleotide sequence ID" value="NZ_BLKV01000001.1"/>
</dbReference>
<protein>
    <submittedName>
        <fullName evidence="2">Alpha/beta hydrolase</fullName>
    </submittedName>
</protein>
<accession>A0A7I9XFS9</accession>
<sequence>MTAQPGPQNSVQRCEADRLEVIDVGASTPAHQAPLLFVHGAWHGAWCWAEHYLNFFAGRGYRALAVSLRGHGKSSLQQRLRGCSGADYVDDVRSVAHALPTPPVLIGHSMGGYVVQKYLESSPAPAGVLLASISARGAVGLSRRLNFRHPWLMMGFHFTGRSLQLFNTPERVRELLYSATTPDADVVRYKALLQEESQRVLLDVLMLNAVRPQRITTPLLVVGAEHDGALAVSEQHALARAYGTIAEIVPGMGHNMMLEPGWEAVAERIYAWLGARGL</sequence>
<keyword evidence="2" id="KW-0378">Hydrolase</keyword>
<proteinExistence type="predicted"/>
<gene>
    <name evidence="2" type="ORF">MSEN_05250</name>
</gene>
<evidence type="ECO:0000259" key="1">
    <source>
        <dbReference type="Pfam" id="PF12697"/>
    </source>
</evidence>
<dbReference type="OrthoDB" id="9773549at2"/>
<dbReference type="GO" id="GO:0006654">
    <property type="term" value="P:phosphatidic acid biosynthetic process"/>
    <property type="evidence" value="ECO:0007669"/>
    <property type="project" value="TreeGrafter"/>
</dbReference>
<dbReference type="Proteomes" id="UP000465263">
    <property type="component" value="Unassembled WGS sequence"/>
</dbReference>
<organism evidence="2 3">
    <name type="scientific">Mycolicibacter senuensis</name>
    <dbReference type="NCBI Taxonomy" id="386913"/>
    <lineage>
        <taxon>Bacteria</taxon>
        <taxon>Bacillati</taxon>
        <taxon>Actinomycetota</taxon>
        <taxon>Actinomycetes</taxon>
        <taxon>Mycobacteriales</taxon>
        <taxon>Mycobacteriaceae</taxon>
        <taxon>Mycolicibacter</taxon>
    </lineage>
</organism>
<dbReference type="SUPFAM" id="SSF53474">
    <property type="entry name" value="alpha/beta-Hydrolases"/>
    <property type="match status" value="1"/>
</dbReference>
<dbReference type="AlphaFoldDB" id="A0A7I9XFS9"/>
<dbReference type="PANTHER" id="PTHR42886:SF42">
    <property type="entry name" value="ALPHA_BETA-HYDROLASES SUPERFAMILY PROTEIN"/>
    <property type="match status" value="1"/>
</dbReference>
<dbReference type="PANTHER" id="PTHR42886">
    <property type="entry name" value="RE40534P-RELATED"/>
    <property type="match status" value="1"/>
</dbReference>
<name>A0A7I9XFS9_9MYCO</name>
<dbReference type="EMBL" id="BLKV01000001">
    <property type="protein sequence ID" value="GFG68805.1"/>
    <property type="molecule type" value="Genomic_DNA"/>
</dbReference>
<feature type="domain" description="AB hydrolase-1" evidence="1">
    <location>
        <begin position="35"/>
        <end position="267"/>
    </location>
</feature>
<dbReference type="InterPro" id="IPR000073">
    <property type="entry name" value="AB_hydrolase_1"/>
</dbReference>
<reference evidence="2 3" key="1">
    <citation type="journal article" date="2019" name="Emerg. Microbes Infect.">
        <title>Comprehensive subspecies identification of 175 nontuberculous mycobacteria species based on 7547 genomic profiles.</title>
        <authorList>
            <person name="Matsumoto Y."/>
            <person name="Kinjo T."/>
            <person name="Motooka D."/>
            <person name="Nabeya D."/>
            <person name="Jung N."/>
            <person name="Uechi K."/>
            <person name="Horii T."/>
            <person name="Iida T."/>
            <person name="Fujita J."/>
            <person name="Nakamura S."/>
        </authorList>
    </citation>
    <scope>NUCLEOTIDE SEQUENCE [LARGE SCALE GENOMIC DNA]</scope>
    <source>
        <strain evidence="2 3">JCM 16017</strain>
    </source>
</reference>
<keyword evidence="3" id="KW-1185">Reference proteome</keyword>
<comment type="caution">
    <text evidence="2">The sequence shown here is derived from an EMBL/GenBank/DDBJ whole genome shotgun (WGS) entry which is preliminary data.</text>
</comment>
<evidence type="ECO:0000313" key="3">
    <source>
        <dbReference type="Proteomes" id="UP000465263"/>
    </source>
</evidence>